<keyword evidence="1" id="KW-0802">TPR repeat</keyword>
<dbReference type="EMBL" id="SLWS01000002">
    <property type="protein sequence ID" value="TCO62837.1"/>
    <property type="molecule type" value="Genomic_DNA"/>
</dbReference>
<dbReference type="PANTHER" id="PTHR47691">
    <property type="entry name" value="REGULATOR-RELATED"/>
    <property type="match status" value="1"/>
</dbReference>
<dbReference type="Pfam" id="PF13424">
    <property type="entry name" value="TPR_12"/>
    <property type="match status" value="2"/>
</dbReference>
<evidence type="ECO:0000256" key="1">
    <source>
        <dbReference type="PROSITE-ProRule" id="PRU00339"/>
    </source>
</evidence>
<organism evidence="2 3">
    <name type="scientific">Actinocrispum wychmicini</name>
    <dbReference type="NCBI Taxonomy" id="1213861"/>
    <lineage>
        <taxon>Bacteria</taxon>
        <taxon>Bacillati</taxon>
        <taxon>Actinomycetota</taxon>
        <taxon>Actinomycetes</taxon>
        <taxon>Pseudonocardiales</taxon>
        <taxon>Pseudonocardiaceae</taxon>
        <taxon>Actinocrispum</taxon>
    </lineage>
</organism>
<dbReference type="GO" id="GO:0043531">
    <property type="term" value="F:ADP binding"/>
    <property type="evidence" value="ECO:0007669"/>
    <property type="project" value="InterPro"/>
</dbReference>
<name>A0A4R2JUG3_9PSEU</name>
<comment type="caution">
    <text evidence="2">The sequence shown here is derived from an EMBL/GenBank/DDBJ whole genome shotgun (WGS) entry which is preliminary data.</text>
</comment>
<dbReference type="PANTHER" id="PTHR47691:SF3">
    <property type="entry name" value="HTH-TYPE TRANSCRIPTIONAL REGULATOR RV0890C-RELATED"/>
    <property type="match status" value="1"/>
</dbReference>
<evidence type="ECO:0000313" key="2">
    <source>
        <dbReference type="EMBL" id="TCO62837.1"/>
    </source>
</evidence>
<gene>
    <name evidence="2" type="ORF">EV192_102976</name>
</gene>
<dbReference type="InterPro" id="IPR027417">
    <property type="entry name" value="P-loop_NTPase"/>
</dbReference>
<proteinExistence type="predicted"/>
<keyword evidence="3" id="KW-1185">Reference proteome</keyword>
<evidence type="ECO:0000313" key="3">
    <source>
        <dbReference type="Proteomes" id="UP000295680"/>
    </source>
</evidence>
<dbReference type="PROSITE" id="PS50005">
    <property type="entry name" value="TPR"/>
    <property type="match status" value="1"/>
</dbReference>
<dbReference type="Gene3D" id="1.25.40.10">
    <property type="entry name" value="Tetratricopeptide repeat domain"/>
    <property type="match status" value="2"/>
</dbReference>
<dbReference type="AlphaFoldDB" id="A0A4R2JUG3"/>
<dbReference type="Gene3D" id="3.40.50.300">
    <property type="entry name" value="P-loop containing nucleotide triphosphate hydrolases"/>
    <property type="match status" value="1"/>
</dbReference>
<reference evidence="2 3" key="1">
    <citation type="submission" date="2019-03" db="EMBL/GenBank/DDBJ databases">
        <title>Genomic Encyclopedia of Type Strains, Phase IV (KMG-IV): sequencing the most valuable type-strain genomes for metagenomic binning, comparative biology and taxonomic classification.</title>
        <authorList>
            <person name="Goeker M."/>
        </authorList>
    </citation>
    <scope>NUCLEOTIDE SEQUENCE [LARGE SCALE GENOMIC DNA]</scope>
    <source>
        <strain evidence="2 3">DSM 45934</strain>
    </source>
</reference>
<dbReference type="SUPFAM" id="SSF52540">
    <property type="entry name" value="P-loop containing nucleoside triphosphate hydrolases"/>
    <property type="match status" value="1"/>
</dbReference>
<dbReference type="InterPro" id="IPR019734">
    <property type="entry name" value="TPR_rpt"/>
</dbReference>
<sequence length="598" mass="65167">MPSAEAVRGLLDALGVAPAGVPTALDAQVALYRSLVSDKRMLILLDNARDTEHVTPLLPGGSTCTVVVTSRDRLTGLIAAHGARPVPLDVFDDADARELLAHRLSRQRLAAEPEAVDELLAYCAGLPLALAVVAARAALHPDIPVAALAAELRDAAGRLGALDTGGPTASVRAALSWTHDALTSEQAEVFALLGLAPGPDISLPATASLTALPDHRTRSALLALERVSLVQQHVPGRYRMHDLVKLFATDHALTERARDTALRRLADFYLHTGFAGGQLLDPHRQPIQPDLPAPGCRPRTLSDRAAAIRWFDAEHRNLLATQRLAAERTWRRQVWQMAWALNDFLWHQGHSRDFLAVWSAALAAADHLADPVAQSLAHRGLGRVHALLGQHDQAQDHLHRALALAQHANDPHSQGHAHRYLAWACDQRGDYGQALRHEAAALRLFQTLDLPAWEGDVLNMMGWSAALGGEHDRAREHCEAALALLEHHHFPLAVVATLDSLGYIARHTGQHADALDYYQQAHTQCRDLGHTVFEAEILDGLGHSHLALDQREHARAAWRQALDLYQAQHRAADADRVHQQLTALNTSQPAEQAHPVTT</sequence>
<protein>
    <submittedName>
        <fullName evidence="2">NB-ARC domain-containing protein</fullName>
    </submittedName>
</protein>
<dbReference type="InterPro" id="IPR011990">
    <property type="entry name" value="TPR-like_helical_dom_sf"/>
</dbReference>
<dbReference type="SMART" id="SM00028">
    <property type="entry name" value="TPR"/>
    <property type="match status" value="5"/>
</dbReference>
<accession>A0A4R2JUG3</accession>
<dbReference type="SUPFAM" id="SSF48452">
    <property type="entry name" value="TPR-like"/>
    <property type="match status" value="2"/>
</dbReference>
<feature type="repeat" description="TPR" evidence="1">
    <location>
        <begin position="375"/>
        <end position="408"/>
    </location>
</feature>
<dbReference type="Proteomes" id="UP000295680">
    <property type="component" value="Unassembled WGS sequence"/>
</dbReference>